<dbReference type="OrthoDB" id="609103at2759"/>
<evidence type="ECO:0000313" key="2">
    <source>
        <dbReference type="EMBL" id="AAS52777.1"/>
    </source>
</evidence>
<keyword evidence="3" id="KW-1185">Reference proteome</keyword>
<dbReference type="STRING" id="284811.Q757C0"/>
<dbReference type="InterPro" id="IPR016024">
    <property type="entry name" value="ARM-type_fold"/>
</dbReference>
<dbReference type="eggNOG" id="KOG1566">
    <property type="taxonomic scope" value="Eukaryota"/>
</dbReference>
<dbReference type="PANTHER" id="PTHR10182">
    <property type="entry name" value="CALCIUM-BINDING PROTEIN 39-RELATED"/>
    <property type="match status" value="1"/>
</dbReference>
<dbReference type="GO" id="GO:0043539">
    <property type="term" value="F:protein serine/threonine kinase activator activity"/>
    <property type="evidence" value="ECO:0000318"/>
    <property type="project" value="GO_Central"/>
</dbReference>
<dbReference type="HOGENOM" id="CLU_035755_0_0_1"/>
<evidence type="ECO:0000256" key="1">
    <source>
        <dbReference type="ARBA" id="ARBA00011012"/>
    </source>
</evidence>
<proteinExistence type="inferred from homology"/>
<dbReference type="GO" id="GO:0035556">
    <property type="term" value="P:intracellular signal transduction"/>
    <property type="evidence" value="ECO:0000318"/>
    <property type="project" value="GO_Central"/>
</dbReference>
<evidence type="ECO:0000313" key="3">
    <source>
        <dbReference type="Proteomes" id="UP000000591"/>
    </source>
</evidence>
<dbReference type="InterPro" id="IPR013878">
    <property type="entry name" value="Mo25"/>
</dbReference>
<dbReference type="FunCoup" id="Q757C0">
    <property type="interactions" value="400"/>
</dbReference>
<name>Q757C0_EREGS</name>
<dbReference type="FunFam" id="1.25.10.10:FF:000513">
    <property type="entry name" value="Hym1p"/>
    <property type="match status" value="1"/>
</dbReference>
<dbReference type="OMA" id="HYNEFTR"/>
<dbReference type="Gene3D" id="1.25.10.10">
    <property type="entry name" value="Leucine-rich Repeat Variant"/>
    <property type="match status" value="1"/>
</dbReference>
<dbReference type="AlphaFoldDB" id="Q757C0"/>
<dbReference type="EMBL" id="AE016818">
    <property type="protein sequence ID" value="AAS52777.1"/>
    <property type="molecule type" value="Genomic_DNA"/>
</dbReference>
<gene>
    <name evidence="2" type="ORF">AGOS_AER093C</name>
</gene>
<comment type="similarity">
    <text evidence="1">Belongs to the Mo25 family.</text>
</comment>
<dbReference type="Proteomes" id="UP000000591">
    <property type="component" value="Chromosome V"/>
</dbReference>
<accession>Q757C0</accession>
<dbReference type="PANTHER" id="PTHR10182:SF3">
    <property type="entry name" value="PROTEIN MO25"/>
    <property type="match status" value="1"/>
</dbReference>
<reference evidence="2 3" key="1">
    <citation type="journal article" date="2004" name="Science">
        <title>The Ashbya gossypii genome as a tool for mapping the ancient Saccharomyces cerevisiae genome.</title>
        <authorList>
            <person name="Dietrich F.S."/>
            <person name="Voegeli S."/>
            <person name="Brachat S."/>
            <person name="Lerch A."/>
            <person name="Gates K."/>
            <person name="Steiner S."/>
            <person name="Mohr C."/>
            <person name="Pohlmann R."/>
            <person name="Luedi P."/>
            <person name="Choi S."/>
            <person name="Wing R.A."/>
            <person name="Flavier A."/>
            <person name="Gaffney T.D."/>
            <person name="Philippsen P."/>
        </authorList>
    </citation>
    <scope>NUCLEOTIDE SEQUENCE [LARGE SCALE GENOMIC DNA]</scope>
    <source>
        <strain evidence="3">ATCC 10895 / CBS 109.51 / FGSC 9923 / NRRL Y-1056</strain>
    </source>
</reference>
<dbReference type="RefSeq" id="NP_984953.1">
    <property type="nucleotide sequence ID" value="NM_210307.1"/>
</dbReference>
<dbReference type="KEGG" id="ago:AGOS_AER093C"/>
<protein>
    <submittedName>
        <fullName evidence="2">AER093Cp</fullName>
    </submittedName>
</protein>
<dbReference type="InParanoid" id="Q757C0"/>
<dbReference type="Pfam" id="PF08569">
    <property type="entry name" value="Mo25"/>
    <property type="match status" value="1"/>
</dbReference>
<reference evidence="3" key="2">
    <citation type="journal article" date="2013" name="G3 (Bethesda)">
        <title>Genomes of Ashbya fungi isolated from insects reveal four mating-type loci, numerous translocations, lack of transposons, and distinct gene duplications.</title>
        <authorList>
            <person name="Dietrich F.S."/>
            <person name="Voegeli S."/>
            <person name="Kuo S."/>
            <person name="Philippsen P."/>
        </authorList>
    </citation>
    <scope>GENOME REANNOTATION</scope>
    <source>
        <strain evidence="3">ATCC 10895 / CBS 109.51 / FGSC 9923 / NRRL Y-1056</strain>
    </source>
</reference>
<sequence length="362" mass="41765">MTFWWKKSPKTPGDYVKHLTEQLARFELAVSDNRKKIQDECTKYITGTKDFILGETDPAPSGEAIDELYFAIYDADLLYDLLVHFHELDFESRKDVALIYATCLRRSKDNKFTTVDYLVTKPKILAYMLRIAEMALNKPNGTEVFLTTGGMILESIKYEQLCRLLLKNPQIWTFFDFARLSSFEVSTESLQILTELFTTHTKLVATEFFNQDANIKKFIDRINMLMAHGNYVTKRQSVKLLRTMILNRAYGQLMNSYINSPENLKLNMILLSDRSKNLQLESFNVFKVVVANPRKSKPVLDILIKNRDKLLKFFENFGVDTKDTTLLDEKEFVVAQIEGLPRLMSSNTENNLGSSPQKNLVA</sequence>
<dbReference type="InterPro" id="IPR011989">
    <property type="entry name" value="ARM-like"/>
</dbReference>
<organism evidence="2 3">
    <name type="scientific">Eremothecium gossypii (strain ATCC 10895 / CBS 109.51 / FGSC 9923 / NRRL Y-1056)</name>
    <name type="common">Yeast</name>
    <name type="synonym">Ashbya gossypii</name>
    <dbReference type="NCBI Taxonomy" id="284811"/>
    <lineage>
        <taxon>Eukaryota</taxon>
        <taxon>Fungi</taxon>
        <taxon>Dikarya</taxon>
        <taxon>Ascomycota</taxon>
        <taxon>Saccharomycotina</taxon>
        <taxon>Saccharomycetes</taxon>
        <taxon>Saccharomycetales</taxon>
        <taxon>Saccharomycetaceae</taxon>
        <taxon>Eremothecium</taxon>
    </lineage>
</organism>
<dbReference type="SUPFAM" id="SSF48371">
    <property type="entry name" value="ARM repeat"/>
    <property type="match status" value="1"/>
</dbReference>
<dbReference type="GeneID" id="4621157"/>